<feature type="transmembrane region" description="Helical" evidence="6">
    <location>
        <begin position="36"/>
        <end position="55"/>
    </location>
</feature>
<evidence type="ECO:0000256" key="6">
    <source>
        <dbReference type="SAM" id="Phobius"/>
    </source>
</evidence>
<dbReference type="Proteomes" id="UP000002318">
    <property type="component" value="Chromosome"/>
</dbReference>
<dbReference type="EMBL" id="CP002116">
    <property type="protein sequence ID" value="ADK80615.1"/>
    <property type="molecule type" value="Genomic_DNA"/>
</dbReference>
<feature type="transmembrane region" description="Helical" evidence="6">
    <location>
        <begin position="67"/>
        <end position="90"/>
    </location>
</feature>
<dbReference type="eggNOG" id="COG0697">
    <property type="taxonomic scope" value="Bacteria"/>
</dbReference>
<protein>
    <recommendedName>
        <fullName evidence="7">EamA domain-containing protein</fullName>
    </recommendedName>
</protein>
<keyword evidence="2" id="KW-1003">Cell membrane</keyword>
<dbReference type="AlphaFoldDB" id="E1R580"/>
<evidence type="ECO:0000313" key="8">
    <source>
        <dbReference type="EMBL" id="ADK80615.1"/>
    </source>
</evidence>
<evidence type="ECO:0000256" key="3">
    <source>
        <dbReference type="ARBA" id="ARBA00022692"/>
    </source>
</evidence>
<evidence type="ECO:0000256" key="4">
    <source>
        <dbReference type="ARBA" id="ARBA00022989"/>
    </source>
</evidence>
<reference evidence="8 9" key="1">
    <citation type="journal article" date="2010" name="Stand. Genomic Sci.">
        <title>Complete genome sequence of Spirochaeta smaragdinae type strain (SEBR 4228).</title>
        <authorList>
            <person name="Mavromatis K."/>
            <person name="Yasawong M."/>
            <person name="Chertkov O."/>
            <person name="Lapidus A."/>
            <person name="Lucas S."/>
            <person name="Nolan M."/>
            <person name="Del Rio T.G."/>
            <person name="Tice H."/>
            <person name="Cheng J.F."/>
            <person name="Pitluck S."/>
            <person name="Liolios K."/>
            <person name="Ivanova N."/>
            <person name="Tapia R."/>
            <person name="Han C."/>
            <person name="Bruce D."/>
            <person name="Goodwin L."/>
            <person name="Pati A."/>
            <person name="Chen A."/>
            <person name="Palaniappan K."/>
            <person name="Land M."/>
            <person name="Hauser L."/>
            <person name="Chang Y.J."/>
            <person name="Jeffries C.D."/>
            <person name="Detter J.C."/>
            <person name="Rohde M."/>
            <person name="Brambilla E."/>
            <person name="Spring S."/>
            <person name="Goker M."/>
            <person name="Sikorski J."/>
            <person name="Woyke T."/>
            <person name="Bristow J."/>
            <person name="Eisen J.A."/>
            <person name="Markowitz V."/>
            <person name="Hugenholtz P."/>
            <person name="Klenk H.P."/>
            <person name="Kyrpides N.C."/>
        </authorList>
    </citation>
    <scope>NUCLEOTIDE SEQUENCE [LARGE SCALE GENOMIC DNA]</scope>
    <source>
        <strain evidence="9">DSM 11293 / JCM 15392 / SEBR 4228</strain>
    </source>
</reference>
<dbReference type="PANTHER" id="PTHR42920">
    <property type="entry name" value="OS03G0707200 PROTEIN-RELATED"/>
    <property type="match status" value="1"/>
</dbReference>
<feature type="transmembrane region" description="Helical" evidence="6">
    <location>
        <begin position="96"/>
        <end position="115"/>
    </location>
</feature>
<feature type="transmembrane region" description="Helical" evidence="6">
    <location>
        <begin position="238"/>
        <end position="258"/>
    </location>
</feature>
<proteinExistence type="predicted"/>
<dbReference type="RefSeq" id="WP_013254079.1">
    <property type="nucleotide sequence ID" value="NC_014364.1"/>
</dbReference>
<name>E1R580_SEDSS</name>
<feature type="transmembrane region" description="Helical" evidence="6">
    <location>
        <begin position="122"/>
        <end position="138"/>
    </location>
</feature>
<dbReference type="OrthoDB" id="9804865at2"/>
<dbReference type="Pfam" id="PF00892">
    <property type="entry name" value="EamA"/>
    <property type="match status" value="2"/>
</dbReference>
<evidence type="ECO:0000313" key="9">
    <source>
        <dbReference type="Proteomes" id="UP000002318"/>
    </source>
</evidence>
<sequence length="292" mass="31498">MKNDLLLLTTAAIWGFAFVAQRSGMAFIGPHTYNALRFLLGALSLFPLFLCSAHGNRIHRQLRQGKWVDVLLAGLFLFGGSALQQMGIVYTSAGKAGFITGFYVVLVPLLGGLFGLHSGKRGWTGAILALSGLYFLSVHGRFSIAFGDLLVMISAFFFASHVLYLSRISVRFDPLFLSIGQYLVCALLSLVAALFSGERIDSASFAGALPSIAYGGIMSVGVAYSLQIVAQRKAHPTHAAIILCMESLFAALGGALLLSERLSSRELFGATLMLAGMLVSQVRKRVRERVER</sequence>
<feature type="transmembrane region" description="Helical" evidence="6">
    <location>
        <begin position="144"/>
        <end position="163"/>
    </location>
</feature>
<organism evidence="8 9">
    <name type="scientific">Sediminispirochaeta smaragdinae (strain DSM 11293 / JCM 15392 / SEBR 4228)</name>
    <name type="common">Spirochaeta smaragdinae</name>
    <dbReference type="NCBI Taxonomy" id="573413"/>
    <lineage>
        <taxon>Bacteria</taxon>
        <taxon>Pseudomonadati</taxon>
        <taxon>Spirochaetota</taxon>
        <taxon>Spirochaetia</taxon>
        <taxon>Spirochaetales</taxon>
        <taxon>Spirochaetaceae</taxon>
        <taxon>Sediminispirochaeta</taxon>
    </lineage>
</organism>
<dbReference type="InterPro" id="IPR000620">
    <property type="entry name" value="EamA_dom"/>
</dbReference>
<keyword evidence="5 6" id="KW-0472">Membrane</keyword>
<dbReference type="STRING" id="573413.Spirs_1488"/>
<accession>E1R580</accession>
<evidence type="ECO:0000256" key="5">
    <source>
        <dbReference type="ARBA" id="ARBA00023136"/>
    </source>
</evidence>
<feature type="domain" description="EamA" evidence="7">
    <location>
        <begin position="4"/>
        <end position="137"/>
    </location>
</feature>
<dbReference type="KEGG" id="ssm:Spirs_1488"/>
<keyword evidence="3 6" id="KW-0812">Transmembrane</keyword>
<dbReference type="InterPro" id="IPR051258">
    <property type="entry name" value="Diverse_Substrate_Transporter"/>
</dbReference>
<gene>
    <name evidence="8" type="ordered locus">Spirs_1488</name>
</gene>
<dbReference type="GO" id="GO:0005886">
    <property type="term" value="C:plasma membrane"/>
    <property type="evidence" value="ECO:0007669"/>
    <property type="project" value="UniProtKB-SubCell"/>
</dbReference>
<comment type="subcellular location">
    <subcellularLocation>
        <location evidence="1">Cell membrane</location>
        <topology evidence="1">Multi-pass membrane protein</topology>
    </subcellularLocation>
</comment>
<evidence type="ECO:0000259" key="7">
    <source>
        <dbReference type="Pfam" id="PF00892"/>
    </source>
</evidence>
<dbReference type="PANTHER" id="PTHR42920:SF5">
    <property type="entry name" value="EAMA DOMAIN-CONTAINING PROTEIN"/>
    <property type="match status" value="1"/>
</dbReference>
<dbReference type="InterPro" id="IPR037185">
    <property type="entry name" value="EmrE-like"/>
</dbReference>
<evidence type="ECO:0000256" key="2">
    <source>
        <dbReference type="ARBA" id="ARBA00022475"/>
    </source>
</evidence>
<feature type="domain" description="EamA" evidence="7">
    <location>
        <begin position="146"/>
        <end position="279"/>
    </location>
</feature>
<feature type="transmembrane region" description="Helical" evidence="6">
    <location>
        <begin position="203"/>
        <end position="226"/>
    </location>
</feature>
<keyword evidence="4 6" id="KW-1133">Transmembrane helix</keyword>
<evidence type="ECO:0000256" key="1">
    <source>
        <dbReference type="ARBA" id="ARBA00004651"/>
    </source>
</evidence>
<keyword evidence="9" id="KW-1185">Reference proteome</keyword>
<dbReference type="SUPFAM" id="SSF103481">
    <property type="entry name" value="Multidrug resistance efflux transporter EmrE"/>
    <property type="match status" value="2"/>
</dbReference>
<dbReference type="HOGENOM" id="CLU_033863_21_2_12"/>
<feature type="transmembrane region" description="Helical" evidence="6">
    <location>
        <begin position="175"/>
        <end position="197"/>
    </location>
</feature>